<dbReference type="Proteomes" id="UP000030655">
    <property type="component" value="Unassembled WGS sequence"/>
</dbReference>
<keyword evidence="2" id="KW-0689">Ribosomal protein</keyword>
<dbReference type="GO" id="GO:0003735">
    <property type="term" value="F:structural constituent of ribosome"/>
    <property type="evidence" value="ECO:0007669"/>
    <property type="project" value="InterPro"/>
</dbReference>
<keyword evidence="3" id="KW-0687">Ribonucleoprotein</keyword>
<dbReference type="GO" id="GO:0006412">
    <property type="term" value="P:translation"/>
    <property type="evidence" value="ECO:0007669"/>
    <property type="project" value="InterPro"/>
</dbReference>
<organism evidence="4 5">
    <name type="scientific">Anncaliia algerae PRA339</name>
    <dbReference type="NCBI Taxonomy" id="1288291"/>
    <lineage>
        <taxon>Eukaryota</taxon>
        <taxon>Fungi</taxon>
        <taxon>Fungi incertae sedis</taxon>
        <taxon>Microsporidia</taxon>
        <taxon>Tubulinosematoidea</taxon>
        <taxon>Tubulinosematidae</taxon>
        <taxon>Anncaliia</taxon>
    </lineage>
</organism>
<evidence type="ECO:0000256" key="1">
    <source>
        <dbReference type="ARBA" id="ARBA00009269"/>
    </source>
</evidence>
<name>A0A059F2Y8_9MICR</name>
<dbReference type="InterPro" id="IPR038661">
    <property type="entry name" value="Ribosomal_eL33_sf"/>
</dbReference>
<dbReference type="STRING" id="1288291.A0A059F2Y8"/>
<dbReference type="HAMAP" id="MF_00573">
    <property type="entry name" value="Ribosomal_eL33"/>
    <property type="match status" value="1"/>
</dbReference>
<feature type="non-terminal residue" evidence="4">
    <location>
        <position position="1"/>
    </location>
</feature>
<dbReference type="PANTHER" id="PTHR10902">
    <property type="entry name" value="60S RIBOSOMAL PROTEIN L35A"/>
    <property type="match status" value="1"/>
</dbReference>
<dbReference type="VEuPathDB" id="MicrosporidiaDB:H312_01044"/>
<evidence type="ECO:0008006" key="6">
    <source>
        <dbReference type="Google" id="ProtNLM"/>
    </source>
</evidence>
<dbReference type="Gene3D" id="2.40.10.190">
    <property type="entry name" value="translation elongation factor selb, chain A, domain 4"/>
    <property type="match status" value="1"/>
</dbReference>
<accession>A0A059F2Y8</accession>
<evidence type="ECO:0000256" key="3">
    <source>
        <dbReference type="ARBA" id="ARBA00023274"/>
    </source>
</evidence>
<dbReference type="InterPro" id="IPR009000">
    <property type="entry name" value="Transl_B-barrel_sf"/>
</dbReference>
<dbReference type="AlphaFoldDB" id="A0A059F2Y8"/>
<evidence type="ECO:0000256" key="2">
    <source>
        <dbReference type="ARBA" id="ARBA00022980"/>
    </source>
</evidence>
<reference evidence="4 5" key="2">
    <citation type="submission" date="2014-03" db="EMBL/GenBank/DDBJ databases">
        <title>The Genome Sequence of Anncaliia algerae insect isolate PRA339.</title>
        <authorList>
            <consortium name="The Broad Institute Genome Sequencing Platform"/>
            <consortium name="The Broad Institute Genome Sequencing Center for Infectious Disease"/>
            <person name="Cuomo C."/>
            <person name="Becnel J."/>
            <person name="Sanscrainte N."/>
            <person name="Walker B."/>
            <person name="Young S.K."/>
            <person name="Zeng Q."/>
            <person name="Gargeya S."/>
            <person name="Fitzgerald M."/>
            <person name="Haas B."/>
            <person name="Abouelleil A."/>
            <person name="Alvarado L."/>
            <person name="Arachchi H.M."/>
            <person name="Berlin A.M."/>
            <person name="Chapman S.B."/>
            <person name="Dewar J."/>
            <person name="Goldberg J."/>
            <person name="Griggs A."/>
            <person name="Gujja S."/>
            <person name="Hansen M."/>
            <person name="Howarth C."/>
            <person name="Imamovic A."/>
            <person name="Larimer J."/>
            <person name="McCowan C."/>
            <person name="Murphy C."/>
            <person name="Neiman D."/>
            <person name="Pearson M."/>
            <person name="Priest M."/>
            <person name="Roberts A."/>
            <person name="Saif S."/>
            <person name="Shea T."/>
            <person name="Sisk P."/>
            <person name="Sykes S."/>
            <person name="Wortman J."/>
            <person name="Nusbaum C."/>
            <person name="Birren B."/>
        </authorList>
    </citation>
    <scope>NUCLEOTIDE SEQUENCE [LARGE SCALE GENOMIC DNA]</scope>
    <source>
        <strain evidence="4 5">PRA339</strain>
    </source>
</reference>
<dbReference type="HOGENOM" id="CLU_100745_3_0_1"/>
<dbReference type="SUPFAM" id="SSF50447">
    <property type="entry name" value="Translation proteins"/>
    <property type="match status" value="1"/>
</dbReference>
<proteinExistence type="inferred from homology"/>
<dbReference type="InterPro" id="IPR001780">
    <property type="entry name" value="Ribosomal_eL33"/>
</dbReference>
<evidence type="ECO:0000313" key="5">
    <source>
        <dbReference type="Proteomes" id="UP000030655"/>
    </source>
</evidence>
<keyword evidence="5" id="KW-1185">Reference proteome</keyword>
<gene>
    <name evidence="4" type="ORF">H312_01044</name>
</gene>
<dbReference type="EMBL" id="KK365141">
    <property type="protein sequence ID" value="KCZ81467.1"/>
    <property type="molecule type" value="Genomic_DNA"/>
</dbReference>
<dbReference type="GO" id="GO:0005840">
    <property type="term" value="C:ribosome"/>
    <property type="evidence" value="ECO:0007669"/>
    <property type="project" value="UniProtKB-KW"/>
</dbReference>
<sequence length="104" mass="11787">MTTANTTLEAIFVSHKRGLRRIHPNRSLIRVEGLKNKNLASNFVGNAVISEYKKEGQLFINKGMITRVHGNSGVLMAKFERNLPPQMVGKKVFVKLFKVEELSY</sequence>
<reference evidence="5" key="1">
    <citation type="submission" date="2013-02" db="EMBL/GenBank/DDBJ databases">
        <authorList>
            <consortium name="The Broad Institute Genome Sequencing Platform"/>
            <person name="Cuomo C."/>
            <person name="Becnel J."/>
            <person name="Sanscrainte N."/>
            <person name="Walker B."/>
            <person name="Young S.K."/>
            <person name="Zeng Q."/>
            <person name="Gargeya S."/>
            <person name="Fitzgerald M."/>
            <person name="Haas B."/>
            <person name="Abouelleil A."/>
            <person name="Alvarado L."/>
            <person name="Arachchi H.M."/>
            <person name="Berlin A.M."/>
            <person name="Chapman S.B."/>
            <person name="Dewar J."/>
            <person name="Goldberg J."/>
            <person name="Griggs A."/>
            <person name="Gujja S."/>
            <person name="Hansen M."/>
            <person name="Howarth C."/>
            <person name="Imamovic A."/>
            <person name="Larimer J."/>
            <person name="McCowan C."/>
            <person name="Murphy C."/>
            <person name="Neiman D."/>
            <person name="Pearson M."/>
            <person name="Priest M."/>
            <person name="Roberts A."/>
            <person name="Saif S."/>
            <person name="Shea T."/>
            <person name="Sisk P."/>
            <person name="Sykes S."/>
            <person name="Wortman J."/>
            <person name="Nusbaum C."/>
            <person name="Birren B."/>
        </authorList>
    </citation>
    <scope>NUCLEOTIDE SEQUENCE [LARGE SCALE GENOMIC DNA]</scope>
    <source>
        <strain evidence="5">PRA339</strain>
    </source>
</reference>
<evidence type="ECO:0000313" key="4">
    <source>
        <dbReference type="EMBL" id="KCZ81467.1"/>
    </source>
</evidence>
<comment type="similarity">
    <text evidence="1">Belongs to the eukaryotic ribosomal protein eL33 family.</text>
</comment>
<dbReference type="OrthoDB" id="1166329at2759"/>
<dbReference type="Pfam" id="PF01247">
    <property type="entry name" value="Ribosomal_L35Ae"/>
    <property type="match status" value="1"/>
</dbReference>
<protein>
    <recommendedName>
        <fullName evidence="6">Ribosomal protein L35Ae</fullName>
    </recommendedName>
</protein>
<dbReference type="GO" id="GO:1990904">
    <property type="term" value="C:ribonucleoprotein complex"/>
    <property type="evidence" value="ECO:0007669"/>
    <property type="project" value="UniProtKB-KW"/>
</dbReference>